<dbReference type="InterPro" id="IPR006103">
    <property type="entry name" value="Glyco_hydro_2_cat"/>
</dbReference>
<dbReference type="PANTHER" id="PTHR46323:SF2">
    <property type="entry name" value="BETA-GALACTOSIDASE"/>
    <property type="match status" value="1"/>
</dbReference>
<dbReference type="PROSITE" id="PS00719">
    <property type="entry name" value="GLYCOSYL_HYDROL_F2_1"/>
    <property type="match status" value="1"/>
</dbReference>
<evidence type="ECO:0000259" key="8">
    <source>
        <dbReference type="SMART" id="SM01038"/>
    </source>
</evidence>
<evidence type="ECO:0000313" key="10">
    <source>
        <dbReference type="Proteomes" id="UP000743001"/>
    </source>
</evidence>
<evidence type="ECO:0000256" key="3">
    <source>
        <dbReference type="ARBA" id="ARBA00012756"/>
    </source>
</evidence>
<name>A0ABS6FNB7_9BACL</name>
<evidence type="ECO:0000256" key="7">
    <source>
        <dbReference type="RuleBase" id="RU361154"/>
    </source>
</evidence>
<dbReference type="InterPro" id="IPR006102">
    <property type="entry name" value="Ig-like_GH2"/>
</dbReference>
<dbReference type="PROSITE" id="PS00608">
    <property type="entry name" value="GLYCOSYL_HYDROL_F2_2"/>
    <property type="match status" value="1"/>
</dbReference>
<dbReference type="Pfam" id="PF00703">
    <property type="entry name" value="Glyco_hydro_2"/>
    <property type="match status" value="1"/>
</dbReference>
<organism evidence="9 10">
    <name type="scientific">Paenibacillus brevis</name>
    <dbReference type="NCBI Taxonomy" id="2841508"/>
    <lineage>
        <taxon>Bacteria</taxon>
        <taxon>Bacillati</taxon>
        <taxon>Bacillota</taxon>
        <taxon>Bacilli</taxon>
        <taxon>Bacillales</taxon>
        <taxon>Paenibacillaceae</taxon>
        <taxon>Paenibacillus</taxon>
    </lineage>
</organism>
<dbReference type="Proteomes" id="UP000743001">
    <property type="component" value="Unassembled WGS sequence"/>
</dbReference>
<protein>
    <recommendedName>
        <fullName evidence="4">Beta-galactosidase</fullName>
        <ecNumber evidence="3">3.2.1.23</ecNumber>
    </recommendedName>
</protein>
<dbReference type="EC" id="3.2.1.23" evidence="3"/>
<comment type="catalytic activity">
    <reaction evidence="1">
        <text>Hydrolysis of terminal non-reducing beta-D-galactose residues in beta-D-galactosides.</text>
        <dbReference type="EC" id="3.2.1.23"/>
    </reaction>
</comment>
<proteinExistence type="inferred from homology"/>
<accession>A0ABS6FNB7</accession>
<reference evidence="9 10" key="1">
    <citation type="submission" date="2021-06" db="EMBL/GenBank/DDBJ databases">
        <authorList>
            <person name="Sun Q."/>
            <person name="Li D."/>
        </authorList>
    </citation>
    <scope>NUCLEOTIDE SEQUENCE [LARGE SCALE GENOMIC DNA]</scope>
    <source>
        <strain evidence="9 10">MSJ-6</strain>
    </source>
</reference>
<evidence type="ECO:0000256" key="6">
    <source>
        <dbReference type="ARBA" id="ARBA00023295"/>
    </source>
</evidence>
<dbReference type="RefSeq" id="WP_216478271.1">
    <property type="nucleotide sequence ID" value="NZ_JAHLQJ010000005.1"/>
</dbReference>
<evidence type="ECO:0000313" key="9">
    <source>
        <dbReference type="EMBL" id="MBU5671712.1"/>
    </source>
</evidence>
<evidence type="ECO:0000256" key="5">
    <source>
        <dbReference type="ARBA" id="ARBA00022801"/>
    </source>
</evidence>
<dbReference type="Pfam" id="PF02929">
    <property type="entry name" value="Bgal_small_N"/>
    <property type="match status" value="1"/>
</dbReference>
<keyword evidence="6 7" id="KW-0326">Glycosidase</keyword>
<dbReference type="InterPro" id="IPR023230">
    <property type="entry name" value="Glyco_hydro_2_CS"/>
</dbReference>
<keyword evidence="10" id="KW-1185">Reference proteome</keyword>
<evidence type="ECO:0000256" key="2">
    <source>
        <dbReference type="ARBA" id="ARBA00007401"/>
    </source>
</evidence>
<dbReference type="InterPro" id="IPR032312">
    <property type="entry name" value="LacZ_4"/>
</dbReference>
<sequence>MKLNREWENPQITQVNRTPMHEPYGVYESVEQALQGDRSSSKYMKYLNGSWKFKLYPSPDRVTDDFYCPEYDVSGWDSISVPSNWELSGYGTPVYTNILYPFGKKGENSRHEIRLKKDEFVLNPPFVPEDGNLTGCYVRGFELPEDFIGRDVFIDFGGVESCFYLWINGKWAGFSQDSKLNAAFEITDYLQQGQNRVAVQVMRFGAGTYLEDQDYWHLSGIFRDVSLYAKPRMRIQDYKIETLFSGNYEQAELVVKVYPNNQADRYGEAYVRLSLYDADFMLVTQFETPTFGDCGFYLQEKYVAKVQQAVSKPHLWSDETPYLYKLVLEMIDKDGNIVDIESANVGFREVQIDGNGILKINGKRLLIRGVNLHAFCPETGRTVSTDYMREQIKLMKSLNINAVRTSHYPHAIEWYDLCDELGIYLVDETNLETHGIGGQLSESPVWTHAYMERAARMVLRDKNHPSIILWSLGNESGYGANHAAMYGWIKEYDKTRYVQYESGNPPANVSDIIAPMYPPKDWILDIMANSEDLRPFIMCEYAYAKSNSNGNFKEFWDLIHKFPRFQGGFIWDFQDKALVKTAQDGSMKYVYGGAFGEEIVDPALDMCLNGIVFPDLTPKPAAYEIRNVHSPLLIDDFESPYDPQGTKKYRLFNHYTHRDLRHLNICWELVCDGTVVDGGSFPKFNTPPGATEWIEPPYDYSKVNGEAFLNFYALLDEDIFYADRGSRIYACQFEIKDSVRRLHTGEIEQGSLTCEETEQQVLIHNEHLEVAFSKSTAEFTVVRYKNQSYFTGGANQFYRPPTGIDAGIHLESPNYADEWRGIGLHHRQKDIQHIRVYAASACVTIEVRSLYHGCIETITSYAVGGKGIEITNTVVNNAKVDSIPRIGLSFAFSEGWNQIQWYGRGPWENYTDRKTSALIGLYESTVDQQYVPYILPVECGGMEDVRYLYVSSLDGRKVKVAAAGHFHFDIHRHSVDQIDSASYAEELGLSDRVYLNLDHKHAGLGGDNGWTKTIHDEYKIKKGIYTYSMTLEFL</sequence>
<evidence type="ECO:0000256" key="4">
    <source>
        <dbReference type="ARBA" id="ARBA00013303"/>
    </source>
</evidence>
<dbReference type="InterPro" id="IPR050347">
    <property type="entry name" value="Bact_Beta-galactosidase"/>
</dbReference>
<feature type="domain" description="Beta galactosidase small chain/" evidence="8">
    <location>
        <begin position="762"/>
        <end position="1032"/>
    </location>
</feature>
<gene>
    <name evidence="9" type="ORF">KQJ23_07670</name>
</gene>
<dbReference type="PANTHER" id="PTHR46323">
    <property type="entry name" value="BETA-GALACTOSIDASE"/>
    <property type="match status" value="1"/>
</dbReference>
<keyword evidence="5 7" id="KW-0378">Hydrolase</keyword>
<dbReference type="Pfam" id="PF16353">
    <property type="entry name" value="LacZ_4"/>
    <property type="match status" value="1"/>
</dbReference>
<dbReference type="Pfam" id="PF02836">
    <property type="entry name" value="Glyco_hydro_2_C"/>
    <property type="match status" value="1"/>
</dbReference>
<dbReference type="SMART" id="SM01038">
    <property type="entry name" value="Bgal_small_N"/>
    <property type="match status" value="1"/>
</dbReference>
<dbReference type="InterPro" id="IPR004199">
    <property type="entry name" value="B-gal_small/dom_5"/>
</dbReference>
<dbReference type="InterPro" id="IPR023232">
    <property type="entry name" value="Glyco_hydro_2_AS"/>
</dbReference>
<comment type="caution">
    <text evidence="9">The sequence shown here is derived from an EMBL/GenBank/DDBJ whole genome shotgun (WGS) entry which is preliminary data.</text>
</comment>
<dbReference type="Pfam" id="PF02837">
    <property type="entry name" value="Glyco_hydro_2_N"/>
    <property type="match status" value="1"/>
</dbReference>
<dbReference type="InterPro" id="IPR006104">
    <property type="entry name" value="Glyco_hydro_2_N"/>
</dbReference>
<evidence type="ECO:0000256" key="1">
    <source>
        <dbReference type="ARBA" id="ARBA00001412"/>
    </source>
</evidence>
<dbReference type="EMBL" id="JAHLQJ010000005">
    <property type="protein sequence ID" value="MBU5671712.1"/>
    <property type="molecule type" value="Genomic_DNA"/>
</dbReference>
<comment type="similarity">
    <text evidence="2 7">Belongs to the glycosyl hydrolase 2 family.</text>
</comment>